<proteinExistence type="predicted"/>
<evidence type="ECO:0000313" key="3">
    <source>
        <dbReference type="Proteomes" id="UP000265520"/>
    </source>
</evidence>
<feature type="compositionally biased region" description="Polar residues" evidence="1">
    <location>
        <begin position="16"/>
        <end position="32"/>
    </location>
</feature>
<name>A0A392SGX5_9FABA</name>
<reference evidence="2 3" key="1">
    <citation type="journal article" date="2018" name="Front. Plant Sci.">
        <title>Red Clover (Trifolium pratense) and Zigzag Clover (T. medium) - A Picture of Genomic Similarities and Differences.</title>
        <authorList>
            <person name="Dluhosova J."/>
            <person name="Istvanek J."/>
            <person name="Nedelnik J."/>
            <person name="Repkova J."/>
        </authorList>
    </citation>
    <scope>NUCLEOTIDE SEQUENCE [LARGE SCALE GENOMIC DNA]</scope>
    <source>
        <strain evidence="3">cv. 10/8</strain>
        <tissue evidence="2">Leaf</tissue>
    </source>
</reference>
<protein>
    <submittedName>
        <fullName evidence="2">Uncharacterized protein</fullName>
    </submittedName>
</protein>
<feature type="compositionally biased region" description="Basic and acidic residues" evidence="1">
    <location>
        <begin position="41"/>
        <end position="59"/>
    </location>
</feature>
<dbReference type="EMBL" id="LXQA010375277">
    <property type="protein sequence ID" value="MCI47667.1"/>
    <property type="molecule type" value="Genomic_DNA"/>
</dbReference>
<organism evidence="2 3">
    <name type="scientific">Trifolium medium</name>
    <dbReference type="NCBI Taxonomy" id="97028"/>
    <lineage>
        <taxon>Eukaryota</taxon>
        <taxon>Viridiplantae</taxon>
        <taxon>Streptophyta</taxon>
        <taxon>Embryophyta</taxon>
        <taxon>Tracheophyta</taxon>
        <taxon>Spermatophyta</taxon>
        <taxon>Magnoliopsida</taxon>
        <taxon>eudicotyledons</taxon>
        <taxon>Gunneridae</taxon>
        <taxon>Pentapetalae</taxon>
        <taxon>rosids</taxon>
        <taxon>fabids</taxon>
        <taxon>Fabales</taxon>
        <taxon>Fabaceae</taxon>
        <taxon>Papilionoideae</taxon>
        <taxon>50 kb inversion clade</taxon>
        <taxon>NPAAA clade</taxon>
        <taxon>Hologalegina</taxon>
        <taxon>IRL clade</taxon>
        <taxon>Trifolieae</taxon>
        <taxon>Trifolium</taxon>
    </lineage>
</organism>
<evidence type="ECO:0000313" key="2">
    <source>
        <dbReference type="EMBL" id="MCI47667.1"/>
    </source>
</evidence>
<dbReference type="AlphaFoldDB" id="A0A392SGX5"/>
<sequence length="104" mass="11317">DKVIPIIVRELTLEYANQDSAKTPSPKNTVHTSPGDPATSQKKENEEPNVDLKQDKNQVDPEVTVQVLAGNITGPGQMDPQKTPIIETPDAAIIPNVEPQILQQ</sequence>
<comment type="caution">
    <text evidence="2">The sequence shown here is derived from an EMBL/GenBank/DDBJ whole genome shotgun (WGS) entry which is preliminary data.</text>
</comment>
<keyword evidence="3" id="KW-1185">Reference proteome</keyword>
<feature type="non-terminal residue" evidence="2">
    <location>
        <position position="1"/>
    </location>
</feature>
<feature type="non-terminal residue" evidence="2">
    <location>
        <position position="104"/>
    </location>
</feature>
<dbReference type="Proteomes" id="UP000265520">
    <property type="component" value="Unassembled WGS sequence"/>
</dbReference>
<feature type="region of interest" description="Disordered" evidence="1">
    <location>
        <begin position="16"/>
        <end position="60"/>
    </location>
</feature>
<evidence type="ECO:0000256" key="1">
    <source>
        <dbReference type="SAM" id="MobiDB-lite"/>
    </source>
</evidence>
<accession>A0A392SGX5</accession>